<accession>A0A1G4MB62</accession>
<keyword evidence="5" id="KW-0378">Hydrolase</keyword>
<comment type="cofactor">
    <cofactor evidence="1">
        <name>Zn(2+)</name>
        <dbReference type="ChEBI" id="CHEBI:29105"/>
    </cofactor>
</comment>
<evidence type="ECO:0000256" key="4">
    <source>
        <dbReference type="ARBA" id="ARBA00022723"/>
    </source>
</evidence>
<keyword evidence="4" id="KW-0479">Metal-binding</keyword>
<evidence type="ECO:0000256" key="1">
    <source>
        <dbReference type="ARBA" id="ARBA00001947"/>
    </source>
</evidence>
<dbReference type="InterPro" id="IPR032632">
    <property type="entry name" value="Peptidase_M16_M"/>
</dbReference>
<dbReference type="GO" id="GO:0046872">
    <property type="term" value="F:metal ion binding"/>
    <property type="evidence" value="ECO:0007669"/>
    <property type="project" value="UniProtKB-KW"/>
</dbReference>
<organism evidence="11 12">
    <name type="scientific">Lachancea fermentati</name>
    <name type="common">Zygosaccharomyces fermentati</name>
    <dbReference type="NCBI Taxonomy" id="4955"/>
    <lineage>
        <taxon>Eukaryota</taxon>
        <taxon>Fungi</taxon>
        <taxon>Dikarya</taxon>
        <taxon>Ascomycota</taxon>
        <taxon>Saccharomycotina</taxon>
        <taxon>Saccharomycetes</taxon>
        <taxon>Saccharomycetales</taxon>
        <taxon>Saccharomycetaceae</taxon>
        <taxon>Lachancea</taxon>
    </lineage>
</organism>
<evidence type="ECO:0000256" key="3">
    <source>
        <dbReference type="ARBA" id="ARBA00022670"/>
    </source>
</evidence>
<dbReference type="Pfam" id="PF16187">
    <property type="entry name" value="Peptidase_M16_M"/>
    <property type="match status" value="1"/>
</dbReference>
<dbReference type="GO" id="GO:0004222">
    <property type="term" value="F:metalloendopeptidase activity"/>
    <property type="evidence" value="ECO:0007669"/>
    <property type="project" value="TreeGrafter"/>
</dbReference>
<dbReference type="InterPro" id="IPR011765">
    <property type="entry name" value="Pept_M16_N"/>
</dbReference>
<sequence>MGVRRSTSRANASERPQIFETQLLTPISCSDRSHRICRLSNGILVILVSDPRESYASCALSVATGSHNDPESVAGLAHLCEHTIVSGGSKRFPDPDVYHNVISRSGGSHNAFTTGEQTTFFFELPAMSIADQLVFDQSLEVFACSFRAPLFRNNVIDKEIFSIESEHTANLASTNKVLYQVTRHLACPSHPFSRFCTGNATTLTETSAFRTRGMRARLVNYFKSNYTPDNMALALRGPQSLNTLAKLATTHFGDFPTTFSQDGLLMNDSRIAGIGTSILCENSRKIKRRWLEKYSVASPFSDGPLNSIFVQLPKAPVLRLIFPVNIVSSNFSEKDIRLYSIFWRELLGDEGEGSFGDYLKRSGYVTSIFSSISHFCTGSDGLILHLDLTNMGWVNADKIVSVFFHTFLSLILTDTESLAIYLSDLVTSDLLSFLYQDLENSPMEMCSILSSRLLSDTEFLNPILLLKGSPLPDFLDKTWQSDSFQDVQESRAWWIKEAQKFQRFIEDYVNHLNSKLILLGDLSKCPLANLAQFSMETDLYYQFEYCKARVDITRTENKMCSSQFDFFIRKENPFIPSAGRDLNLIKHALVLSAARSMAAPLSLLLQSDMIQDTPRLVGKNSNYEFWLKEEFDLYFKSRTIVTFELISTCLESLPMNTMHLEVLAQLLFDSLSAVLYPSEALGYTYEISASSRGDVRLSFTISGFPEGVYIIIALFIEEIVKLADQNDIKPSIFRRARVLVRKKYEDAAAADSTTLASLGLLVVLEKCMWSLEERFEALEELDIRSFQSFCSSLIKGSKYLNLFIQGDVTFSDKINSLLNSRLTGHLGSSIPNGILLEPETAKMKEGTNAFIKQNGHIDDPNNSIVYFLQTGDRDDKYAFFMTTFTDFLMSLTLIPELRTRRQIGYVLLGGIRILSNTIGIHITSMSDASPHTLENKIDEYLAYLEEDLLAVLKKEEFQSRFVEPFQKLVETGQLGKMSKTSGPANLMSRIEANVRSGNLRQLGRSMKSHKKLKNQITYRRYNFDVEEEQIDTSLISSLTLASYLEFFRTRISEQSPRRCKLSIMVCSTMDPHDITNKNLFMQIDHFLRHKGLPIPSSELSKIVSKADGNSSTIIKELLQYFGAKGKSLKLCSTVMVEAFKIICSSAKAHRVKALDNNSKNAPLIPTLELSNANYFRNVSNSLT</sequence>
<evidence type="ECO:0000313" key="12">
    <source>
        <dbReference type="Proteomes" id="UP000190831"/>
    </source>
</evidence>
<dbReference type="Pfam" id="PF05193">
    <property type="entry name" value="Peptidase_M16_C"/>
    <property type="match status" value="1"/>
</dbReference>
<feature type="domain" description="Peptidase M16 N-terminal" evidence="8">
    <location>
        <begin position="45"/>
        <end position="188"/>
    </location>
</feature>
<evidence type="ECO:0000259" key="8">
    <source>
        <dbReference type="Pfam" id="PF00675"/>
    </source>
</evidence>
<dbReference type="InterPro" id="IPR007863">
    <property type="entry name" value="Peptidase_M16_C"/>
</dbReference>
<dbReference type="Pfam" id="PF00675">
    <property type="entry name" value="Peptidase_M16"/>
    <property type="match status" value="1"/>
</dbReference>
<evidence type="ECO:0000256" key="7">
    <source>
        <dbReference type="ARBA" id="ARBA00023049"/>
    </source>
</evidence>
<dbReference type="PANTHER" id="PTHR43690">
    <property type="entry name" value="NARDILYSIN"/>
    <property type="match status" value="1"/>
</dbReference>
<comment type="similarity">
    <text evidence="2">Belongs to the peptidase M16 family.</text>
</comment>
<dbReference type="GO" id="GO:0051603">
    <property type="term" value="P:proteolysis involved in protein catabolic process"/>
    <property type="evidence" value="ECO:0007669"/>
    <property type="project" value="TreeGrafter"/>
</dbReference>
<keyword evidence="6" id="KW-0862">Zinc</keyword>
<reference evidence="11 12" key="1">
    <citation type="submission" date="2016-03" db="EMBL/GenBank/DDBJ databases">
        <authorList>
            <person name="Devillers H."/>
        </authorList>
    </citation>
    <scope>NUCLEOTIDE SEQUENCE [LARGE SCALE GENOMIC DNA]</scope>
    <source>
        <strain evidence="11">CBS 6772</strain>
    </source>
</reference>
<feature type="domain" description="Peptidase M16 C-terminal" evidence="9">
    <location>
        <begin position="215"/>
        <end position="411"/>
    </location>
</feature>
<dbReference type="EMBL" id="LT598492">
    <property type="protein sequence ID" value="SCW01137.1"/>
    <property type="molecule type" value="Genomic_DNA"/>
</dbReference>
<name>A0A1G4MB62_LACFM</name>
<proteinExistence type="inferred from homology"/>
<dbReference type="FunFam" id="3.30.830.10:FF:000012">
    <property type="entry name" value="Protease 3"/>
    <property type="match status" value="1"/>
</dbReference>
<dbReference type="STRING" id="4955.A0A1G4MB62"/>
<evidence type="ECO:0000256" key="6">
    <source>
        <dbReference type="ARBA" id="ARBA00022833"/>
    </source>
</evidence>
<evidence type="ECO:0000256" key="5">
    <source>
        <dbReference type="ARBA" id="ARBA00022801"/>
    </source>
</evidence>
<evidence type="ECO:0000313" key="11">
    <source>
        <dbReference type="EMBL" id="SCW01137.1"/>
    </source>
</evidence>
<keyword evidence="7" id="KW-0482">Metalloprotease</keyword>
<dbReference type="InterPro" id="IPR011249">
    <property type="entry name" value="Metalloenz_LuxS/M16"/>
</dbReference>
<dbReference type="OrthoDB" id="952271at2759"/>
<dbReference type="InterPro" id="IPR050626">
    <property type="entry name" value="Peptidase_M16"/>
</dbReference>
<evidence type="ECO:0000259" key="9">
    <source>
        <dbReference type="Pfam" id="PF05193"/>
    </source>
</evidence>
<dbReference type="GO" id="GO:0005739">
    <property type="term" value="C:mitochondrion"/>
    <property type="evidence" value="ECO:0007669"/>
    <property type="project" value="TreeGrafter"/>
</dbReference>
<dbReference type="SUPFAM" id="SSF63411">
    <property type="entry name" value="LuxS/MPP-like metallohydrolase"/>
    <property type="match status" value="4"/>
</dbReference>
<dbReference type="AlphaFoldDB" id="A0A1G4MB62"/>
<gene>
    <name evidence="11" type="ORF">LAFE_0D05886G</name>
</gene>
<protein>
    <submittedName>
        <fullName evidence="11">LAFE_0D05886g1_1</fullName>
    </submittedName>
</protein>
<dbReference type="PANTHER" id="PTHR43690:SF18">
    <property type="entry name" value="INSULIN-DEGRADING ENZYME-RELATED"/>
    <property type="match status" value="1"/>
</dbReference>
<dbReference type="Gene3D" id="3.30.830.10">
    <property type="entry name" value="Metalloenzyme, LuxS/M16 peptidase-like"/>
    <property type="match status" value="4"/>
</dbReference>
<evidence type="ECO:0000259" key="10">
    <source>
        <dbReference type="Pfam" id="PF16187"/>
    </source>
</evidence>
<keyword evidence="3" id="KW-0645">Protease</keyword>
<dbReference type="Proteomes" id="UP000190831">
    <property type="component" value="Chromosome D"/>
</dbReference>
<dbReference type="GO" id="GO:0043171">
    <property type="term" value="P:peptide catabolic process"/>
    <property type="evidence" value="ECO:0007669"/>
    <property type="project" value="TreeGrafter"/>
</dbReference>
<keyword evidence="12" id="KW-1185">Reference proteome</keyword>
<dbReference type="GO" id="GO:0005829">
    <property type="term" value="C:cytosol"/>
    <property type="evidence" value="ECO:0007669"/>
    <property type="project" value="TreeGrafter"/>
</dbReference>
<dbReference type="OMA" id="HLCEHMI"/>
<evidence type="ECO:0000256" key="2">
    <source>
        <dbReference type="ARBA" id="ARBA00007261"/>
    </source>
</evidence>
<feature type="domain" description="Peptidase M16 middle/third" evidence="10">
    <location>
        <begin position="530"/>
        <end position="777"/>
    </location>
</feature>